<feature type="signal peptide" evidence="1">
    <location>
        <begin position="1"/>
        <end position="20"/>
    </location>
</feature>
<organism evidence="2 3">
    <name type="scientific">Shewanella sairae</name>
    <dbReference type="NCBI Taxonomy" id="190310"/>
    <lineage>
        <taxon>Bacteria</taxon>
        <taxon>Pseudomonadati</taxon>
        <taxon>Pseudomonadota</taxon>
        <taxon>Gammaproteobacteria</taxon>
        <taxon>Alteromonadales</taxon>
        <taxon>Shewanellaceae</taxon>
        <taxon>Shewanella</taxon>
    </lineage>
</organism>
<proteinExistence type="predicted"/>
<evidence type="ECO:0000313" key="3">
    <source>
        <dbReference type="Proteomes" id="UP000887104"/>
    </source>
</evidence>
<keyword evidence="3" id="KW-1185">Reference proteome</keyword>
<evidence type="ECO:0000256" key="1">
    <source>
        <dbReference type="SAM" id="SignalP"/>
    </source>
</evidence>
<accession>A0ABQ4PQC9</accession>
<dbReference type="SUPFAM" id="SSF52833">
    <property type="entry name" value="Thioredoxin-like"/>
    <property type="match status" value="1"/>
</dbReference>
<evidence type="ECO:0000313" key="2">
    <source>
        <dbReference type="EMBL" id="GIU51136.1"/>
    </source>
</evidence>
<dbReference type="InterPro" id="IPR039555">
    <property type="entry name" value="TraF/TrbB"/>
</dbReference>
<dbReference type="Pfam" id="PF13728">
    <property type="entry name" value="TraF"/>
    <property type="match status" value="1"/>
</dbReference>
<comment type="caution">
    <text evidence="2">The sequence shown here is derived from an EMBL/GenBank/DDBJ whole genome shotgun (WGS) entry which is preliminary data.</text>
</comment>
<reference evidence="2" key="1">
    <citation type="submission" date="2021-05" db="EMBL/GenBank/DDBJ databases">
        <title>Molecular characterization for Shewanella algae harboring chromosomal blaOXA-55-like strains isolated from clinical and environment sample.</title>
        <authorList>
            <person name="Ohama Y."/>
            <person name="Aoki K."/>
            <person name="Harada S."/>
            <person name="Moriya K."/>
            <person name="Ishii Y."/>
            <person name="Tateda K."/>
        </authorList>
    </citation>
    <scope>NUCLEOTIDE SEQUENCE</scope>
    <source>
        <strain evidence="2">JCM 11563</strain>
    </source>
</reference>
<feature type="chain" id="PRO_5046457284" description="Type-F conjugative transfer system pilin assembly thiol-disulfide isomerase TrbB" evidence="1">
    <location>
        <begin position="21"/>
        <end position="168"/>
    </location>
</feature>
<protein>
    <recommendedName>
        <fullName evidence="4">Type-F conjugative transfer system pilin assembly thiol-disulfide isomerase TrbB</fullName>
    </recommendedName>
</protein>
<dbReference type="RefSeq" id="WP_220782938.1">
    <property type="nucleotide sequence ID" value="NZ_BPEY01000106.1"/>
</dbReference>
<sequence>MKTILLPLILGLLLMGHAHATTAKQQFNAIVETKALQQHETARSADYPKQAEYALAYLFSPTCQYCKAFSPTLQQFSQSTGLMVYPFSTTGQGLAQYTKPIVATPDILQDFFPNQQDIIYPALFLVNVNNRKHVPLSLGNVPLDVLYTTYQGAMTYPHLQAILNGEQP</sequence>
<dbReference type="Proteomes" id="UP000887104">
    <property type="component" value="Unassembled WGS sequence"/>
</dbReference>
<keyword evidence="1" id="KW-0732">Signal</keyword>
<evidence type="ECO:0008006" key="4">
    <source>
        <dbReference type="Google" id="ProtNLM"/>
    </source>
</evidence>
<dbReference type="InterPro" id="IPR036249">
    <property type="entry name" value="Thioredoxin-like_sf"/>
</dbReference>
<dbReference type="EMBL" id="BPEY01000106">
    <property type="protein sequence ID" value="GIU51136.1"/>
    <property type="molecule type" value="Genomic_DNA"/>
</dbReference>
<gene>
    <name evidence="2" type="ORF">TUM4438_39670</name>
</gene>
<name>A0ABQ4PQC9_9GAMM</name>
<dbReference type="Gene3D" id="3.40.30.10">
    <property type="entry name" value="Glutaredoxin"/>
    <property type="match status" value="1"/>
</dbReference>